<evidence type="ECO:0000256" key="6">
    <source>
        <dbReference type="ARBA" id="ARBA00034125"/>
    </source>
</evidence>
<evidence type="ECO:0000313" key="10">
    <source>
        <dbReference type="Proteomes" id="UP000782705"/>
    </source>
</evidence>
<proteinExistence type="inferred from homology"/>
<evidence type="ECO:0000259" key="8">
    <source>
        <dbReference type="Pfam" id="PF06738"/>
    </source>
</evidence>
<keyword evidence="10" id="KW-1185">Reference proteome</keyword>
<evidence type="ECO:0000313" key="9">
    <source>
        <dbReference type="EMBL" id="KAF1301913.1"/>
    </source>
</evidence>
<dbReference type="RefSeq" id="WP_161902892.1">
    <property type="nucleotide sequence ID" value="NZ_MAEL01000054.1"/>
</dbReference>
<feature type="transmembrane region" description="Helical" evidence="7">
    <location>
        <begin position="166"/>
        <end position="187"/>
    </location>
</feature>
<keyword evidence="3 7" id="KW-0812">Transmembrane</keyword>
<comment type="caution">
    <text evidence="9">The sequence shown here is derived from an EMBL/GenBank/DDBJ whole genome shotgun (WGS) entry which is preliminary data.</text>
</comment>
<feature type="transmembrane region" description="Helical" evidence="7">
    <location>
        <begin position="229"/>
        <end position="253"/>
    </location>
</feature>
<evidence type="ECO:0000256" key="1">
    <source>
        <dbReference type="ARBA" id="ARBA00004651"/>
    </source>
</evidence>
<gene>
    <name evidence="9" type="ORF">BAU17_00660</name>
</gene>
<evidence type="ECO:0000256" key="5">
    <source>
        <dbReference type="ARBA" id="ARBA00023136"/>
    </source>
</evidence>
<evidence type="ECO:0000256" key="4">
    <source>
        <dbReference type="ARBA" id="ARBA00022989"/>
    </source>
</evidence>
<feature type="transmembrane region" description="Helical" evidence="7">
    <location>
        <begin position="140"/>
        <end position="159"/>
    </location>
</feature>
<dbReference type="Proteomes" id="UP000782705">
    <property type="component" value="Unassembled WGS sequence"/>
</dbReference>
<sequence>MNEPERFDLVYDIAETLLKNGAEVQRVEATITHVANAFQLENFDSYVSIHGVFLTYQYNDIAAKARVRDTPISPTSLGRIDAINTLSRHITEGKIQPEEAKERLAEIKEQTFSSRPLKLLAYILGSASFCYIFGGSLLDACGALVLGGISAIYTLYILPKLKFSPIIVSITSSFLISICASLLVLLVPQMNVMSLITGGIVALLPGVAISNGIRALFDEDYQTGWTQILYALITAMSISIGVGTGILFINYVLGAQI</sequence>
<protein>
    <recommendedName>
        <fullName evidence="8">Threonine/serine exporter-like N-terminal domain-containing protein</fullName>
    </recommendedName>
</protein>
<dbReference type="PANTHER" id="PTHR34390">
    <property type="entry name" value="UPF0442 PROTEIN YJJB-RELATED"/>
    <property type="match status" value="1"/>
</dbReference>
<feature type="transmembrane region" description="Helical" evidence="7">
    <location>
        <begin position="193"/>
        <end position="217"/>
    </location>
</feature>
<evidence type="ECO:0000256" key="3">
    <source>
        <dbReference type="ARBA" id="ARBA00022692"/>
    </source>
</evidence>
<dbReference type="EMBL" id="MAEL01000054">
    <property type="protein sequence ID" value="KAF1301913.1"/>
    <property type="molecule type" value="Genomic_DNA"/>
</dbReference>
<comment type="subcellular location">
    <subcellularLocation>
        <location evidence="1">Cell membrane</location>
        <topology evidence="1">Multi-pass membrane protein</topology>
    </subcellularLocation>
</comment>
<dbReference type="Pfam" id="PF06738">
    <property type="entry name" value="ThrE"/>
    <property type="match status" value="1"/>
</dbReference>
<evidence type="ECO:0000256" key="2">
    <source>
        <dbReference type="ARBA" id="ARBA00022475"/>
    </source>
</evidence>
<name>A0ABQ6YW36_9ENTE</name>
<feature type="domain" description="Threonine/serine exporter-like N-terminal" evidence="8">
    <location>
        <begin position="9"/>
        <end position="246"/>
    </location>
</feature>
<dbReference type="InterPro" id="IPR050539">
    <property type="entry name" value="ThrE_Dicarb/AminoAcid_Exp"/>
</dbReference>
<reference evidence="9 10" key="1">
    <citation type="submission" date="2016-06" db="EMBL/GenBank/DDBJ databases">
        <title>Four novel species of enterococci isolated from chicken manure.</title>
        <authorList>
            <person name="Van Tyne D."/>
        </authorList>
    </citation>
    <scope>NUCLEOTIDE SEQUENCE [LARGE SCALE GENOMIC DNA]</scope>
    <source>
        <strain evidence="9 10">CU12B</strain>
    </source>
</reference>
<keyword evidence="2" id="KW-1003">Cell membrane</keyword>
<keyword evidence="4 7" id="KW-1133">Transmembrane helix</keyword>
<keyword evidence="5 7" id="KW-0472">Membrane</keyword>
<organism evidence="9 10">
    <name type="scientific">Candidatus Enterococcus willemsii</name>
    <dbReference type="NCBI Taxonomy" id="1857215"/>
    <lineage>
        <taxon>Bacteria</taxon>
        <taxon>Bacillati</taxon>
        <taxon>Bacillota</taxon>
        <taxon>Bacilli</taxon>
        <taxon>Lactobacillales</taxon>
        <taxon>Enterococcaceae</taxon>
        <taxon>Enterococcus</taxon>
    </lineage>
</organism>
<dbReference type="PANTHER" id="PTHR34390:SF2">
    <property type="entry name" value="SUCCINATE TRANSPORTER SUBUNIT YJJP-RELATED"/>
    <property type="match status" value="1"/>
</dbReference>
<accession>A0ABQ6YW36</accession>
<evidence type="ECO:0000256" key="7">
    <source>
        <dbReference type="SAM" id="Phobius"/>
    </source>
</evidence>
<comment type="similarity">
    <text evidence="6">Belongs to the ThrE exporter (TC 2.A.79) family.</text>
</comment>
<dbReference type="InterPro" id="IPR010619">
    <property type="entry name" value="ThrE-like_N"/>
</dbReference>